<evidence type="ECO:0000313" key="3">
    <source>
        <dbReference type="EMBL" id="KAG9441104.1"/>
    </source>
</evidence>
<feature type="compositionally biased region" description="Basic and acidic residues" evidence="1">
    <location>
        <begin position="75"/>
        <end position="90"/>
    </location>
</feature>
<sequence>MLGYSPTKGTIPDFMSLRSFSSKSSTTSKRQLRRPSSSTLFSLSSSFSKEEIGCQSSEAEATSLLTWAPTTSSKSTERSSEKIEKQRNLDNDIPTAIKEQVDQRHYSRHLSFFAPSSTARTIRGSWEDLTDRRRPLPAATLAVLTPKTGKKVRLLINFFVNPIDVFKTSPLFICFLFGCYFLFTFVMSMAVHRLIKEGAINISLFAIPICFRPGF</sequence>
<keyword evidence="2" id="KW-1133">Transmembrane helix</keyword>
<keyword evidence="2" id="KW-0812">Transmembrane</keyword>
<dbReference type="Proteomes" id="UP000825729">
    <property type="component" value="Unassembled WGS sequence"/>
</dbReference>
<proteinExistence type="predicted"/>
<accession>A0AAV7DXV6</accession>
<gene>
    <name evidence="3" type="ORF">H6P81_016958</name>
</gene>
<feature type="transmembrane region" description="Helical" evidence="2">
    <location>
        <begin position="170"/>
        <end position="191"/>
    </location>
</feature>
<dbReference type="EMBL" id="JAINDJ010000007">
    <property type="protein sequence ID" value="KAG9441104.1"/>
    <property type="molecule type" value="Genomic_DNA"/>
</dbReference>
<evidence type="ECO:0000256" key="2">
    <source>
        <dbReference type="SAM" id="Phobius"/>
    </source>
</evidence>
<evidence type="ECO:0000313" key="4">
    <source>
        <dbReference type="Proteomes" id="UP000825729"/>
    </source>
</evidence>
<dbReference type="AlphaFoldDB" id="A0AAV7DXV6"/>
<feature type="region of interest" description="Disordered" evidence="1">
    <location>
        <begin position="65"/>
        <end position="91"/>
    </location>
</feature>
<evidence type="ECO:0000256" key="1">
    <source>
        <dbReference type="SAM" id="MobiDB-lite"/>
    </source>
</evidence>
<comment type="caution">
    <text evidence="3">The sequence shown here is derived from an EMBL/GenBank/DDBJ whole genome shotgun (WGS) entry which is preliminary data.</text>
</comment>
<organism evidence="3 4">
    <name type="scientific">Aristolochia fimbriata</name>
    <name type="common">White veined hardy Dutchman's pipe vine</name>
    <dbReference type="NCBI Taxonomy" id="158543"/>
    <lineage>
        <taxon>Eukaryota</taxon>
        <taxon>Viridiplantae</taxon>
        <taxon>Streptophyta</taxon>
        <taxon>Embryophyta</taxon>
        <taxon>Tracheophyta</taxon>
        <taxon>Spermatophyta</taxon>
        <taxon>Magnoliopsida</taxon>
        <taxon>Magnoliidae</taxon>
        <taxon>Piperales</taxon>
        <taxon>Aristolochiaceae</taxon>
        <taxon>Aristolochia</taxon>
    </lineage>
</organism>
<keyword evidence="2" id="KW-0472">Membrane</keyword>
<reference evidence="3 4" key="1">
    <citation type="submission" date="2021-07" db="EMBL/GenBank/DDBJ databases">
        <title>The Aristolochia fimbriata genome: insights into angiosperm evolution, floral development and chemical biosynthesis.</title>
        <authorList>
            <person name="Jiao Y."/>
        </authorList>
    </citation>
    <scope>NUCLEOTIDE SEQUENCE [LARGE SCALE GENOMIC DNA]</scope>
    <source>
        <strain evidence="3">IBCAS-2021</strain>
        <tissue evidence="3">Leaf</tissue>
    </source>
</reference>
<feature type="region of interest" description="Disordered" evidence="1">
    <location>
        <begin position="20"/>
        <end position="40"/>
    </location>
</feature>
<keyword evidence="4" id="KW-1185">Reference proteome</keyword>
<protein>
    <submittedName>
        <fullName evidence="3">Uncharacterized protein</fullName>
    </submittedName>
</protein>
<name>A0AAV7DXV6_ARIFI</name>